<feature type="transmembrane region" description="Helical" evidence="2">
    <location>
        <begin position="417"/>
        <end position="437"/>
    </location>
</feature>
<dbReference type="InterPro" id="IPR005182">
    <property type="entry name" value="YdbS-like_PH"/>
</dbReference>
<keyword evidence="2" id="KW-1133">Transmembrane helix</keyword>
<comment type="caution">
    <text evidence="4">The sequence shown here is derived from an EMBL/GenBank/DDBJ whole genome shotgun (WGS) entry which is preliminary data.</text>
</comment>
<dbReference type="EMBL" id="JAVAIL010000005">
    <property type="protein sequence ID" value="MDP4540626.1"/>
    <property type="molecule type" value="Genomic_DNA"/>
</dbReference>
<keyword evidence="2" id="KW-0812">Transmembrane</keyword>
<feature type="transmembrane region" description="Helical" evidence="2">
    <location>
        <begin position="389"/>
        <end position="411"/>
    </location>
</feature>
<feature type="region of interest" description="Disordered" evidence="1">
    <location>
        <begin position="1"/>
        <end position="28"/>
    </location>
</feature>
<feature type="domain" description="YdbS-like PH" evidence="3">
    <location>
        <begin position="89"/>
        <end position="167"/>
    </location>
</feature>
<evidence type="ECO:0000256" key="1">
    <source>
        <dbReference type="SAM" id="MobiDB-lite"/>
    </source>
</evidence>
<keyword evidence="2" id="KW-0472">Membrane</keyword>
<keyword evidence="5" id="KW-1185">Reference proteome</keyword>
<dbReference type="InterPro" id="IPR014529">
    <property type="entry name" value="UCP026631"/>
</dbReference>
<evidence type="ECO:0000313" key="4">
    <source>
        <dbReference type="EMBL" id="MDP4540626.1"/>
    </source>
</evidence>
<dbReference type="Proteomes" id="UP001235664">
    <property type="component" value="Unassembled WGS sequence"/>
</dbReference>
<dbReference type="PANTHER" id="PTHR34473:SF2">
    <property type="entry name" value="UPF0699 TRANSMEMBRANE PROTEIN YDBT"/>
    <property type="match status" value="1"/>
</dbReference>
<evidence type="ECO:0000259" key="3">
    <source>
        <dbReference type="Pfam" id="PF03703"/>
    </source>
</evidence>
<protein>
    <submittedName>
        <fullName evidence="4">PH domain-containing protein</fullName>
    </submittedName>
</protein>
<proteinExistence type="predicted"/>
<evidence type="ECO:0000313" key="5">
    <source>
        <dbReference type="Proteomes" id="UP001235664"/>
    </source>
</evidence>
<evidence type="ECO:0000256" key="2">
    <source>
        <dbReference type="SAM" id="Phobius"/>
    </source>
</evidence>
<name>A0ABT9HBJ6_9SPHN</name>
<sequence>MTGDGVTGDRPLPESAALEQPAPADVGEARRTDPKSFIVGAVASLGQVALPLAFGAYAVLDGEPARLLFAVPAMLAILAVSTALAYLHWYRFTYRVGAQDIRVESGLISRAARSVPYERIQDVSLEQKLLPRLFGLVEVRFETGAGGKDELKLSYLAEAEGERLRELVRGQKDGAAPASNPDKLAESLEAPTLFAMGPRRVVTFGLFEFSLAVVAVVAGLAQQFDFLLPFDLWDFDAWQDRLAGPGRWLAGLGVAAQIAGGIIAVATFVALGFLTGLVRTALREWDFRLERTDKGLRRRRGLLTRTDVVMPIHRVQALRIGTGAVRRWFGWRELKLVSLAQDSGSANHSVAPFAKAEEIAPIVAVTGFHLPGERFDWQRVTRQYRTDRVVLAGLALSGMTVGLAVAGQGWLVVVPSIGFAIIAALEFANWRFVANGFDASQLFLRRNFLAPKIAIASRVKLQSVEISRGPIARRRGYATLSLGLAGGKFTISGISPERARQLRAAVLASIADRDFSELV</sequence>
<gene>
    <name evidence="4" type="ORF">Q9K01_13420</name>
</gene>
<feature type="transmembrane region" description="Helical" evidence="2">
    <location>
        <begin position="66"/>
        <end position="87"/>
    </location>
</feature>
<reference evidence="4 5" key="1">
    <citation type="submission" date="2023-08" db="EMBL/GenBank/DDBJ databases">
        <title>genomic of DY56.</title>
        <authorList>
            <person name="Wang Y."/>
        </authorList>
    </citation>
    <scope>NUCLEOTIDE SEQUENCE [LARGE SCALE GENOMIC DNA]</scope>
    <source>
        <strain evidence="4 5">DY56-A-20</strain>
    </source>
</reference>
<accession>A0ABT9HBJ6</accession>
<feature type="domain" description="YdbS-like PH" evidence="3">
    <location>
        <begin position="440"/>
        <end position="504"/>
    </location>
</feature>
<feature type="transmembrane region" description="Helical" evidence="2">
    <location>
        <begin position="201"/>
        <end position="221"/>
    </location>
</feature>
<dbReference type="PANTHER" id="PTHR34473">
    <property type="entry name" value="UPF0699 TRANSMEMBRANE PROTEIN YDBS"/>
    <property type="match status" value="1"/>
</dbReference>
<dbReference type="PIRSF" id="PIRSF026631">
    <property type="entry name" value="UCP026631"/>
    <property type="match status" value="1"/>
</dbReference>
<dbReference type="Pfam" id="PF03703">
    <property type="entry name" value="bPH_2"/>
    <property type="match status" value="3"/>
</dbReference>
<feature type="transmembrane region" description="Helical" evidence="2">
    <location>
        <begin position="37"/>
        <end position="60"/>
    </location>
</feature>
<feature type="transmembrane region" description="Helical" evidence="2">
    <location>
        <begin position="248"/>
        <end position="278"/>
    </location>
</feature>
<feature type="domain" description="YdbS-like PH" evidence="3">
    <location>
        <begin position="287"/>
        <end position="359"/>
    </location>
</feature>
<dbReference type="RefSeq" id="WP_305930630.1">
    <property type="nucleotide sequence ID" value="NZ_JAVAIL010000005.1"/>
</dbReference>
<organism evidence="4 5">
    <name type="scientific">Qipengyuania benthica</name>
    <dbReference type="NCBI Taxonomy" id="3067651"/>
    <lineage>
        <taxon>Bacteria</taxon>
        <taxon>Pseudomonadati</taxon>
        <taxon>Pseudomonadota</taxon>
        <taxon>Alphaproteobacteria</taxon>
        <taxon>Sphingomonadales</taxon>
        <taxon>Erythrobacteraceae</taxon>
        <taxon>Qipengyuania</taxon>
    </lineage>
</organism>